<dbReference type="PATRIC" id="fig|101510.16.peg.2991"/>
<dbReference type="HOGENOM" id="CLU_118964_0_0_11"/>
<dbReference type="eggNOG" id="ENOG503284K">
    <property type="taxonomic scope" value="Bacteria"/>
</dbReference>
<dbReference type="OrthoDB" id="4556617at2"/>
<dbReference type="KEGG" id="rha:RHA1_ro02962"/>
<dbReference type="EMBL" id="CP000431">
    <property type="protein sequence ID" value="ABG94767.1"/>
    <property type="molecule type" value="Genomic_DNA"/>
</dbReference>
<name>Q0SCG9_RHOJR</name>
<evidence type="ECO:0000313" key="2">
    <source>
        <dbReference type="Proteomes" id="UP000008710"/>
    </source>
</evidence>
<gene>
    <name evidence="1" type="ordered locus">RHA1_ro02962</name>
</gene>
<evidence type="ECO:0000313" key="1">
    <source>
        <dbReference type="EMBL" id="ABG94767.1"/>
    </source>
</evidence>
<dbReference type="AlphaFoldDB" id="Q0SCG9"/>
<sequence length="162" mass="16699">MTSPQIWSTMSLLTLGKSIAVSGLVLAGLFGAAAPAAADQTRDRWVNIPDTATVAHGIACGGRIGGVTVATDSLPGLVYVRLNATFVGISTTPGVLCSVSATLHWRNLETGAAGSWSAEVSGGVIDFPAEPWTHLATGSGRVEVTLTTDRPHIPSDTKINVY</sequence>
<dbReference type="Proteomes" id="UP000008710">
    <property type="component" value="Chromosome"/>
</dbReference>
<organism evidence="1 2">
    <name type="scientific">Rhodococcus jostii (strain RHA1)</name>
    <dbReference type="NCBI Taxonomy" id="101510"/>
    <lineage>
        <taxon>Bacteria</taxon>
        <taxon>Bacillati</taxon>
        <taxon>Actinomycetota</taxon>
        <taxon>Actinomycetes</taxon>
        <taxon>Mycobacteriales</taxon>
        <taxon>Nocardiaceae</taxon>
        <taxon>Rhodococcus</taxon>
    </lineage>
</organism>
<accession>Q0SCG9</accession>
<protein>
    <submittedName>
        <fullName evidence="1">Uncharacterized protein</fullName>
    </submittedName>
</protein>
<reference evidence="2" key="1">
    <citation type="journal article" date="2006" name="Proc. Natl. Acad. Sci. U.S.A.">
        <title>The complete genome of Rhodococcus sp. RHA1 provides insights into a catabolic powerhouse.</title>
        <authorList>
            <person name="McLeod M.P."/>
            <person name="Warren R.L."/>
            <person name="Hsiao W.W.L."/>
            <person name="Araki N."/>
            <person name="Myhre M."/>
            <person name="Fernandes C."/>
            <person name="Miyazawa D."/>
            <person name="Wong W."/>
            <person name="Lillquist A.L."/>
            <person name="Wang D."/>
            <person name="Dosanjh M."/>
            <person name="Hara H."/>
            <person name="Petrescu A."/>
            <person name="Morin R.D."/>
            <person name="Yang G."/>
            <person name="Stott J.M."/>
            <person name="Schein J.E."/>
            <person name="Shin H."/>
            <person name="Smailus D."/>
            <person name="Siddiqui A.S."/>
            <person name="Marra M.A."/>
            <person name="Jones S.J.M."/>
            <person name="Holt R."/>
            <person name="Brinkman F.S.L."/>
            <person name="Miyauchi K."/>
            <person name="Fukuda M."/>
            <person name="Davies J.E."/>
            <person name="Mohn W.W."/>
            <person name="Eltis L.D."/>
        </authorList>
    </citation>
    <scope>NUCLEOTIDE SEQUENCE [LARGE SCALE GENOMIC DNA]</scope>
    <source>
        <strain evidence="2">RHA1</strain>
    </source>
</reference>
<proteinExistence type="predicted"/>